<dbReference type="RefSeq" id="WP_169163777.1">
    <property type="nucleotide sequence ID" value="NZ_JABBFW010000043.1"/>
</dbReference>
<dbReference type="AlphaFoldDB" id="A0A848FIA1"/>
<reference evidence="2 3" key="1">
    <citation type="submission" date="2020-04" db="EMBL/GenBank/DDBJ databases">
        <title>Azohydromonas sp. isolated from soil.</title>
        <authorList>
            <person name="Dahal R.H."/>
        </authorList>
    </citation>
    <scope>NUCLEOTIDE SEQUENCE [LARGE SCALE GENOMIC DNA]</scope>
    <source>
        <strain evidence="2 3">G-1-1-14</strain>
    </source>
</reference>
<evidence type="ECO:0000256" key="1">
    <source>
        <dbReference type="SAM" id="MobiDB-lite"/>
    </source>
</evidence>
<accession>A0A848FIA1</accession>
<feature type="compositionally biased region" description="Polar residues" evidence="1">
    <location>
        <begin position="216"/>
        <end position="226"/>
    </location>
</feature>
<keyword evidence="3" id="KW-1185">Reference proteome</keyword>
<evidence type="ECO:0000313" key="3">
    <source>
        <dbReference type="Proteomes" id="UP000574067"/>
    </source>
</evidence>
<feature type="region of interest" description="Disordered" evidence="1">
    <location>
        <begin position="203"/>
        <end position="226"/>
    </location>
</feature>
<organism evidence="2 3">
    <name type="scientific">Azohydromonas caseinilytica</name>
    <dbReference type="NCBI Taxonomy" id="2728836"/>
    <lineage>
        <taxon>Bacteria</taxon>
        <taxon>Pseudomonadati</taxon>
        <taxon>Pseudomonadota</taxon>
        <taxon>Betaproteobacteria</taxon>
        <taxon>Burkholderiales</taxon>
        <taxon>Sphaerotilaceae</taxon>
        <taxon>Azohydromonas</taxon>
    </lineage>
</organism>
<dbReference type="EMBL" id="JABBFW010000043">
    <property type="protein sequence ID" value="NML18876.1"/>
    <property type="molecule type" value="Genomic_DNA"/>
</dbReference>
<proteinExistence type="predicted"/>
<dbReference type="Proteomes" id="UP000574067">
    <property type="component" value="Unassembled WGS sequence"/>
</dbReference>
<sequence>MELRNGIGALALVLVSGGGGWLLHDWTELPQPEATAAAAAQATPAAPSATPGGSLLAFPQTVGTEGDLVELHADGSASLRVQHRPPAWVLAELCRQGAQGLPGCGTAAPQASAAPAAGADTLAAPRALSSEQALVQARTQGRPLPDATLQSLMQSDPSENVRMEAFEDYVEAHSGTEEEMRAALQEVMRIPNPALQARARAQLEEMDDAARLDAETAQQQQPAGPY</sequence>
<comment type="caution">
    <text evidence="2">The sequence shown here is derived from an EMBL/GenBank/DDBJ whole genome shotgun (WGS) entry which is preliminary data.</text>
</comment>
<gene>
    <name evidence="2" type="ORF">HHL10_28290</name>
</gene>
<protein>
    <submittedName>
        <fullName evidence="2">Uncharacterized protein</fullName>
    </submittedName>
</protein>
<name>A0A848FIA1_9BURK</name>
<evidence type="ECO:0000313" key="2">
    <source>
        <dbReference type="EMBL" id="NML18876.1"/>
    </source>
</evidence>